<organism evidence="2 3">
    <name type="scientific">Pleurodeles waltl</name>
    <name type="common">Iberian ribbed newt</name>
    <dbReference type="NCBI Taxonomy" id="8319"/>
    <lineage>
        <taxon>Eukaryota</taxon>
        <taxon>Metazoa</taxon>
        <taxon>Chordata</taxon>
        <taxon>Craniata</taxon>
        <taxon>Vertebrata</taxon>
        <taxon>Euteleostomi</taxon>
        <taxon>Amphibia</taxon>
        <taxon>Batrachia</taxon>
        <taxon>Caudata</taxon>
        <taxon>Salamandroidea</taxon>
        <taxon>Salamandridae</taxon>
        <taxon>Pleurodelinae</taxon>
        <taxon>Pleurodeles</taxon>
    </lineage>
</organism>
<sequence>MGFVQLGTVAEGAHCRGIQSRPRARGLPQPLCSGIPRSLLGRRRCASSLPGRSAPSPFLCSVYTRLLPRQDSKWRPSPLGRHQPHTPRGASKICSVFRFGHGSSAPPATSKPGSGRRRHQARARLGR</sequence>
<feature type="region of interest" description="Disordered" evidence="1">
    <location>
        <begin position="71"/>
        <end position="127"/>
    </location>
</feature>
<evidence type="ECO:0000313" key="3">
    <source>
        <dbReference type="Proteomes" id="UP001066276"/>
    </source>
</evidence>
<keyword evidence="3" id="KW-1185">Reference proteome</keyword>
<evidence type="ECO:0000313" key="2">
    <source>
        <dbReference type="EMBL" id="KAJ1152479.1"/>
    </source>
</evidence>
<evidence type="ECO:0000256" key="1">
    <source>
        <dbReference type="SAM" id="MobiDB-lite"/>
    </source>
</evidence>
<accession>A0AAV7RMS4</accession>
<comment type="caution">
    <text evidence="2">The sequence shown here is derived from an EMBL/GenBank/DDBJ whole genome shotgun (WGS) entry which is preliminary data.</text>
</comment>
<name>A0AAV7RMS4_PLEWA</name>
<protein>
    <submittedName>
        <fullName evidence="2">Uncharacterized protein</fullName>
    </submittedName>
</protein>
<feature type="compositionally biased region" description="Basic residues" evidence="1">
    <location>
        <begin position="114"/>
        <end position="127"/>
    </location>
</feature>
<dbReference type="AlphaFoldDB" id="A0AAV7RMS4"/>
<dbReference type="Proteomes" id="UP001066276">
    <property type="component" value="Chromosome 5"/>
</dbReference>
<gene>
    <name evidence="2" type="ORF">NDU88_005254</name>
</gene>
<reference evidence="2" key="1">
    <citation type="journal article" date="2022" name="bioRxiv">
        <title>Sequencing and chromosome-scale assembly of the giantPleurodeles waltlgenome.</title>
        <authorList>
            <person name="Brown T."/>
            <person name="Elewa A."/>
            <person name="Iarovenko S."/>
            <person name="Subramanian E."/>
            <person name="Araus A.J."/>
            <person name="Petzold A."/>
            <person name="Susuki M."/>
            <person name="Suzuki K.-i.T."/>
            <person name="Hayashi T."/>
            <person name="Toyoda A."/>
            <person name="Oliveira C."/>
            <person name="Osipova E."/>
            <person name="Leigh N.D."/>
            <person name="Simon A."/>
            <person name="Yun M.H."/>
        </authorList>
    </citation>
    <scope>NUCLEOTIDE SEQUENCE</scope>
    <source>
        <strain evidence="2">20211129_DDA</strain>
        <tissue evidence="2">Liver</tissue>
    </source>
</reference>
<dbReference type="EMBL" id="JANPWB010000009">
    <property type="protein sequence ID" value="KAJ1152479.1"/>
    <property type="molecule type" value="Genomic_DNA"/>
</dbReference>
<proteinExistence type="predicted"/>